<comment type="similarity">
    <text evidence="2">Belongs to the KHG/KDPG aldolase family.</text>
</comment>
<evidence type="ECO:0000256" key="5">
    <source>
        <dbReference type="ARBA" id="ARBA00023277"/>
    </source>
</evidence>
<keyword evidence="7" id="KW-1185">Reference proteome</keyword>
<evidence type="ECO:0000256" key="2">
    <source>
        <dbReference type="ARBA" id="ARBA00006906"/>
    </source>
</evidence>
<protein>
    <submittedName>
        <fullName evidence="6">Bifunctional 2-keto-4-hydroxyglutarate aldolase/2-keto-3-deoxy-6-phosphogluconate aldolase</fullName>
    </submittedName>
</protein>
<evidence type="ECO:0000256" key="4">
    <source>
        <dbReference type="ARBA" id="ARBA00023239"/>
    </source>
</evidence>
<reference evidence="6 7" key="1">
    <citation type="submission" date="2018-05" db="EMBL/GenBank/DDBJ databases">
        <title>Reference genomes for bee gut microbiota database.</title>
        <authorList>
            <person name="Ellegaard K.M."/>
        </authorList>
    </citation>
    <scope>NUCLEOTIDE SEQUENCE [LARGE SCALE GENOMIC DNA]</scope>
    <source>
        <strain evidence="6 7">ESL0186</strain>
    </source>
</reference>
<dbReference type="Proteomes" id="UP000246036">
    <property type="component" value="Chromosome"/>
</dbReference>
<comment type="pathway">
    <text evidence="1">Carbohydrate acid metabolism.</text>
</comment>
<dbReference type="NCBIfam" id="NF005119">
    <property type="entry name" value="PRK06552.1"/>
    <property type="match status" value="1"/>
</dbReference>
<keyword evidence="4" id="KW-0456">Lyase</keyword>
<name>A0ABN5LEX4_9LACO</name>
<dbReference type="EMBL" id="CP029477">
    <property type="protein sequence ID" value="AWM76095.1"/>
    <property type="molecule type" value="Genomic_DNA"/>
</dbReference>
<evidence type="ECO:0000313" key="6">
    <source>
        <dbReference type="EMBL" id="AWM76095.1"/>
    </source>
</evidence>
<dbReference type="Gene3D" id="3.20.20.70">
    <property type="entry name" value="Aldolase class I"/>
    <property type="match status" value="1"/>
</dbReference>
<gene>
    <name evidence="6" type="ORF">DKL58_08940</name>
</gene>
<dbReference type="SUPFAM" id="SSF51569">
    <property type="entry name" value="Aldolase"/>
    <property type="match status" value="1"/>
</dbReference>
<proteinExistence type="inferred from homology"/>
<evidence type="ECO:0000313" key="7">
    <source>
        <dbReference type="Proteomes" id="UP000246036"/>
    </source>
</evidence>
<dbReference type="RefSeq" id="WP_109586883.1">
    <property type="nucleotide sequence ID" value="NZ_CP029477.1"/>
</dbReference>
<comment type="subunit">
    <text evidence="3">Homotrimer.</text>
</comment>
<dbReference type="PANTHER" id="PTHR30246:SF1">
    <property type="entry name" value="2-DEHYDRO-3-DEOXY-6-PHOSPHOGALACTONATE ALDOLASE-RELATED"/>
    <property type="match status" value="1"/>
</dbReference>
<accession>A0ABN5LEX4</accession>
<dbReference type="PANTHER" id="PTHR30246">
    <property type="entry name" value="2-KETO-3-DEOXY-6-PHOSPHOGLUCONATE ALDOLASE"/>
    <property type="match status" value="1"/>
</dbReference>
<dbReference type="CDD" id="cd00452">
    <property type="entry name" value="KDPG_aldolase"/>
    <property type="match status" value="1"/>
</dbReference>
<dbReference type="InterPro" id="IPR013785">
    <property type="entry name" value="Aldolase_TIM"/>
</dbReference>
<keyword evidence="5" id="KW-0119">Carbohydrate metabolism</keyword>
<dbReference type="NCBIfam" id="TIGR01182">
    <property type="entry name" value="eda"/>
    <property type="match status" value="1"/>
</dbReference>
<organism evidence="6 7">
    <name type="scientific">Lactobacillus kullabergensis</name>
    <dbReference type="NCBI Taxonomy" id="1218493"/>
    <lineage>
        <taxon>Bacteria</taxon>
        <taxon>Bacillati</taxon>
        <taxon>Bacillota</taxon>
        <taxon>Bacilli</taxon>
        <taxon>Lactobacillales</taxon>
        <taxon>Lactobacillaceae</taxon>
        <taxon>Lactobacillus</taxon>
    </lineage>
</organism>
<evidence type="ECO:0000256" key="3">
    <source>
        <dbReference type="ARBA" id="ARBA00011233"/>
    </source>
</evidence>
<dbReference type="Pfam" id="PF01081">
    <property type="entry name" value="Aldolase"/>
    <property type="match status" value="1"/>
</dbReference>
<dbReference type="InterPro" id="IPR000887">
    <property type="entry name" value="Aldlse_KDPG_KHG"/>
</dbReference>
<sequence length="213" mass="22519">MDKSNILTSLKKLKIVAVVRAKSVDEAEQTSSACIKGGVKAIEIAFTTPHANEVISDLTRQYNGNTSVIIGAGTVLDEITARIAIISGAKFIVSATFSKKVALICNLYGVPYIPGCFTPTEVQNALSMGAQIIKIFPSSAANITIVNELQGPFPQSDFMITGGVNIKNVNEWFSHGASLVGIGGQLVGPGANGNFDKVTENAQKFMQLVEKVS</sequence>
<evidence type="ECO:0000256" key="1">
    <source>
        <dbReference type="ARBA" id="ARBA00004761"/>
    </source>
</evidence>